<dbReference type="EMBL" id="MCGT01000009">
    <property type="protein sequence ID" value="ORX56862.1"/>
    <property type="molecule type" value="Genomic_DNA"/>
</dbReference>
<dbReference type="AlphaFoldDB" id="A0A1X2GLW4"/>
<sequence>MALQRFQSIKNHKEKMVRALAYRMTFVRRQTHLWNPRNKPSSHALRSHERFIAVK</sequence>
<keyword evidence="2" id="KW-1185">Reference proteome</keyword>
<name>A0A1X2GLW4_9FUNG</name>
<organism evidence="1 2">
    <name type="scientific">Hesseltinella vesiculosa</name>
    <dbReference type="NCBI Taxonomy" id="101127"/>
    <lineage>
        <taxon>Eukaryota</taxon>
        <taxon>Fungi</taxon>
        <taxon>Fungi incertae sedis</taxon>
        <taxon>Mucoromycota</taxon>
        <taxon>Mucoromycotina</taxon>
        <taxon>Mucoromycetes</taxon>
        <taxon>Mucorales</taxon>
        <taxon>Cunninghamellaceae</taxon>
        <taxon>Hesseltinella</taxon>
    </lineage>
</organism>
<evidence type="ECO:0000313" key="1">
    <source>
        <dbReference type="EMBL" id="ORX56862.1"/>
    </source>
</evidence>
<comment type="caution">
    <text evidence="1">The sequence shown here is derived from an EMBL/GenBank/DDBJ whole genome shotgun (WGS) entry which is preliminary data.</text>
</comment>
<protein>
    <submittedName>
        <fullName evidence="1">Uncharacterized protein</fullName>
    </submittedName>
</protein>
<dbReference type="Proteomes" id="UP000242146">
    <property type="component" value="Unassembled WGS sequence"/>
</dbReference>
<accession>A0A1X2GLW4</accession>
<proteinExistence type="predicted"/>
<reference evidence="1 2" key="1">
    <citation type="submission" date="2016-07" db="EMBL/GenBank/DDBJ databases">
        <title>Pervasive Adenine N6-methylation of Active Genes in Fungi.</title>
        <authorList>
            <consortium name="DOE Joint Genome Institute"/>
            <person name="Mondo S.J."/>
            <person name="Dannebaum R.O."/>
            <person name="Kuo R.C."/>
            <person name="Labutti K."/>
            <person name="Haridas S."/>
            <person name="Kuo A."/>
            <person name="Salamov A."/>
            <person name="Ahrendt S.R."/>
            <person name="Lipzen A."/>
            <person name="Sullivan W."/>
            <person name="Andreopoulos W.B."/>
            <person name="Clum A."/>
            <person name="Lindquist E."/>
            <person name="Daum C."/>
            <person name="Ramamoorthy G.K."/>
            <person name="Gryganskyi A."/>
            <person name="Culley D."/>
            <person name="Magnuson J.K."/>
            <person name="James T.Y."/>
            <person name="O'Malley M.A."/>
            <person name="Stajich J.E."/>
            <person name="Spatafora J.W."/>
            <person name="Visel A."/>
            <person name="Grigoriev I.V."/>
        </authorList>
    </citation>
    <scope>NUCLEOTIDE SEQUENCE [LARGE SCALE GENOMIC DNA]</scope>
    <source>
        <strain evidence="1 2">NRRL 3301</strain>
    </source>
</reference>
<gene>
    <name evidence="1" type="ORF">DM01DRAFT_1334421</name>
</gene>
<evidence type="ECO:0000313" key="2">
    <source>
        <dbReference type="Proteomes" id="UP000242146"/>
    </source>
</evidence>